<keyword evidence="1" id="KW-0812">Transmembrane</keyword>
<organism evidence="2">
    <name type="scientific">Planktothricoides raciborskii GIHE-MW2</name>
    <dbReference type="NCBI Taxonomy" id="2792601"/>
    <lineage>
        <taxon>Bacteria</taxon>
        <taxon>Bacillati</taxon>
        <taxon>Cyanobacteriota</taxon>
        <taxon>Cyanophyceae</taxon>
        <taxon>Oscillatoriophycideae</taxon>
        <taxon>Oscillatoriales</taxon>
        <taxon>Oscillatoriaceae</taxon>
        <taxon>Planktothricoides</taxon>
    </lineage>
</organism>
<gene>
    <name evidence="2" type="ORF">ABWT76_001223</name>
</gene>
<reference evidence="2" key="1">
    <citation type="submission" date="2024-07" db="EMBL/GenBank/DDBJ databases">
        <authorList>
            <person name="Kim Y.J."/>
            <person name="Jeong J.Y."/>
        </authorList>
    </citation>
    <scope>NUCLEOTIDE SEQUENCE</scope>
    <source>
        <strain evidence="2">GIHE-MW2</strain>
    </source>
</reference>
<evidence type="ECO:0000313" key="2">
    <source>
        <dbReference type="EMBL" id="XCM38378.1"/>
    </source>
</evidence>
<dbReference type="EMBL" id="CP159837">
    <property type="protein sequence ID" value="XCM38378.1"/>
    <property type="molecule type" value="Genomic_DNA"/>
</dbReference>
<keyword evidence="1" id="KW-1133">Transmembrane helix</keyword>
<evidence type="ECO:0000256" key="1">
    <source>
        <dbReference type="SAM" id="Phobius"/>
    </source>
</evidence>
<dbReference type="AlphaFoldDB" id="A0AAU8JHZ9"/>
<feature type="transmembrane region" description="Helical" evidence="1">
    <location>
        <begin position="6"/>
        <end position="27"/>
    </location>
</feature>
<accession>A0AAU8JHZ9</accession>
<proteinExistence type="predicted"/>
<dbReference type="RefSeq" id="WP_255353265.1">
    <property type="nucleotide sequence ID" value="NZ_CP159837.1"/>
</dbReference>
<protein>
    <submittedName>
        <fullName evidence="2">Uncharacterized protein</fullName>
    </submittedName>
</protein>
<sequence>MNVYYLRSIVVYSGWLTLLDSLFKLAIDMAISNIVNKQGYDY</sequence>
<name>A0AAU8JHZ9_9CYAN</name>
<keyword evidence="1" id="KW-0472">Membrane</keyword>